<feature type="compositionally biased region" description="Low complexity" evidence="1">
    <location>
        <begin position="300"/>
        <end position="310"/>
    </location>
</feature>
<dbReference type="PANTHER" id="PTHR44360:SF3">
    <property type="entry name" value="J DOMAIN-CONTAINING PROTEIN"/>
    <property type="match status" value="1"/>
</dbReference>
<dbReference type="GO" id="GO:0036503">
    <property type="term" value="P:ERAD pathway"/>
    <property type="evidence" value="ECO:0007669"/>
    <property type="project" value="TreeGrafter"/>
</dbReference>
<dbReference type="PRINTS" id="PR00625">
    <property type="entry name" value="JDOMAIN"/>
</dbReference>
<keyword evidence="2" id="KW-0812">Transmembrane</keyword>
<gene>
    <name evidence="4" type="ORF">RB653_006531</name>
</gene>
<dbReference type="GO" id="GO:0005783">
    <property type="term" value="C:endoplasmic reticulum"/>
    <property type="evidence" value="ECO:0007669"/>
    <property type="project" value="TreeGrafter"/>
</dbReference>
<keyword evidence="2" id="KW-1133">Transmembrane helix</keyword>
<feature type="domain" description="J" evidence="3">
    <location>
        <begin position="8"/>
        <end position="70"/>
    </location>
</feature>
<feature type="transmembrane region" description="Helical" evidence="2">
    <location>
        <begin position="148"/>
        <end position="171"/>
    </location>
</feature>
<evidence type="ECO:0000256" key="1">
    <source>
        <dbReference type="SAM" id="MobiDB-lite"/>
    </source>
</evidence>
<dbReference type="PROSITE" id="PS00636">
    <property type="entry name" value="DNAJ_1"/>
    <property type="match status" value="1"/>
</dbReference>
<comment type="caution">
    <text evidence="4">The sequence shown here is derived from an EMBL/GenBank/DDBJ whole genome shotgun (WGS) entry which is preliminary data.</text>
</comment>
<proteinExistence type="predicted"/>
<keyword evidence="2" id="KW-0472">Membrane</keyword>
<organism evidence="4 5">
    <name type="scientific">Dictyostelium firmibasis</name>
    <dbReference type="NCBI Taxonomy" id="79012"/>
    <lineage>
        <taxon>Eukaryota</taxon>
        <taxon>Amoebozoa</taxon>
        <taxon>Evosea</taxon>
        <taxon>Eumycetozoa</taxon>
        <taxon>Dictyostelia</taxon>
        <taxon>Dictyosteliales</taxon>
        <taxon>Dictyosteliaceae</taxon>
        <taxon>Dictyostelium</taxon>
    </lineage>
</organism>
<dbReference type="CDD" id="cd06257">
    <property type="entry name" value="DnaJ"/>
    <property type="match status" value="1"/>
</dbReference>
<reference evidence="4 5" key="1">
    <citation type="submission" date="2023-11" db="EMBL/GenBank/DDBJ databases">
        <title>Dfirmibasis_genome.</title>
        <authorList>
            <person name="Edelbroek B."/>
            <person name="Kjellin J."/>
            <person name="Jerlstrom-Hultqvist J."/>
            <person name="Soderbom F."/>
        </authorList>
    </citation>
    <scope>NUCLEOTIDE SEQUENCE [LARGE SCALE GENOMIC DNA]</scope>
    <source>
        <strain evidence="4 5">TNS-C-14</strain>
    </source>
</reference>
<dbReference type="Pfam" id="PF00226">
    <property type="entry name" value="DnaJ"/>
    <property type="match status" value="1"/>
</dbReference>
<feature type="transmembrane region" description="Helical" evidence="2">
    <location>
        <begin position="102"/>
        <end position="128"/>
    </location>
</feature>
<dbReference type="GO" id="GO:0051087">
    <property type="term" value="F:protein-folding chaperone binding"/>
    <property type="evidence" value="ECO:0007669"/>
    <property type="project" value="TreeGrafter"/>
</dbReference>
<dbReference type="InterPro" id="IPR036869">
    <property type="entry name" value="J_dom_sf"/>
</dbReference>
<evidence type="ECO:0000313" key="5">
    <source>
        <dbReference type="Proteomes" id="UP001344447"/>
    </source>
</evidence>
<dbReference type="SMART" id="SM00271">
    <property type="entry name" value="DnaJ"/>
    <property type="match status" value="1"/>
</dbReference>
<name>A0AAN7UMU0_9MYCE</name>
<dbReference type="SUPFAM" id="SSF46565">
    <property type="entry name" value="Chaperone J-domain"/>
    <property type="match status" value="1"/>
</dbReference>
<feature type="compositionally biased region" description="Polar residues" evidence="1">
    <location>
        <begin position="311"/>
        <end position="329"/>
    </location>
</feature>
<dbReference type="InterPro" id="IPR001623">
    <property type="entry name" value="DnaJ_domain"/>
</dbReference>
<protein>
    <recommendedName>
        <fullName evidence="3">J domain-containing protein</fullName>
    </recommendedName>
</protein>
<sequence length="389" mass="44624">MNSQKLPDLYEFLGVAPESTDDQIKKAYRKLAMKYHPDKNPGSDEKFKELNAVYEILSDPQKKKTYDLFRDSNMSMPEFAARSGQDYATLEKEIEGFMCGSVIGLLYSLIAISVNIIFGIPLTTAFFPSMVFFISPAIITKGSNFSKGFILGGATGVIMSPVFFAVQIFSYSKYLIEKPIKYILGRMDGNNSTNVGSAPTLLLDEEDWEFINKQKLEYEKIDEIERNWTFLHENQDKYNDKDFRNLSLYQSSLENIKITVKVIKEHYEKQDNSFESELILTKLLESLVFINDIELIFKNNSNNNNNNNNNTEGNSEDSGSTNKEISQSSISNDMESISKRIESVLNLVLGFITSEHSGYLVNMRILTLIKNMEIFLEEYVFNQFEYYQI</sequence>
<accession>A0AAN7UMU0</accession>
<dbReference type="InterPro" id="IPR018253">
    <property type="entry name" value="DnaJ_domain_CS"/>
</dbReference>
<evidence type="ECO:0000256" key="2">
    <source>
        <dbReference type="SAM" id="Phobius"/>
    </source>
</evidence>
<dbReference type="EMBL" id="JAVFKY010000001">
    <property type="protein sequence ID" value="KAK5584913.1"/>
    <property type="molecule type" value="Genomic_DNA"/>
</dbReference>
<feature type="region of interest" description="Disordered" evidence="1">
    <location>
        <begin position="300"/>
        <end position="329"/>
    </location>
</feature>
<dbReference type="Proteomes" id="UP001344447">
    <property type="component" value="Unassembled WGS sequence"/>
</dbReference>
<dbReference type="PANTHER" id="PTHR44360">
    <property type="entry name" value="DNAJ HOMOLOG SUBFAMILY B MEMBER 9"/>
    <property type="match status" value="1"/>
</dbReference>
<evidence type="ECO:0000259" key="3">
    <source>
        <dbReference type="PROSITE" id="PS50076"/>
    </source>
</evidence>
<keyword evidence="5" id="KW-1185">Reference proteome</keyword>
<dbReference type="Gene3D" id="1.10.287.110">
    <property type="entry name" value="DnaJ domain"/>
    <property type="match status" value="1"/>
</dbReference>
<evidence type="ECO:0000313" key="4">
    <source>
        <dbReference type="EMBL" id="KAK5584913.1"/>
    </source>
</evidence>
<dbReference type="AlphaFoldDB" id="A0AAN7UMU0"/>
<dbReference type="InterPro" id="IPR051948">
    <property type="entry name" value="Hsp70_co-chaperone_J-domain"/>
</dbReference>
<dbReference type="GO" id="GO:0051787">
    <property type="term" value="F:misfolded protein binding"/>
    <property type="evidence" value="ECO:0007669"/>
    <property type="project" value="TreeGrafter"/>
</dbReference>
<dbReference type="PROSITE" id="PS50076">
    <property type="entry name" value="DNAJ_2"/>
    <property type="match status" value="1"/>
</dbReference>